<dbReference type="PANTHER" id="PTHR12919">
    <property type="entry name" value="30S RIBOSOMAL PROTEIN S16"/>
    <property type="match status" value="1"/>
</dbReference>
<dbReference type="GO" id="GO:0009507">
    <property type="term" value="C:chloroplast"/>
    <property type="evidence" value="ECO:0007669"/>
    <property type="project" value="UniProtKB-SubCell"/>
</dbReference>
<keyword evidence="5" id="KW-0150">Chloroplast</keyword>
<proteinExistence type="inferred from homology"/>
<dbReference type="GeneID" id="20357932"/>
<dbReference type="HAMAP" id="MF_00385">
    <property type="entry name" value="Ribosomal_bS16"/>
    <property type="match status" value="1"/>
</dbReference>
<dbReference type="NCBIfam" id="TIGR00002">
    <property type="entry name" value="S16"/>
    <property type="match status" value="1"/>
</dbReference>
<evidence type="ECO:0000256" key="4">
    <source>
        <dbReference type="HAMAP-Rule" id="MF_00385"/>
    </source>
</evidence>
<sequence length="77" mass="8871">MVKIRLKKLGRKKAPFYRIIAIDSRKRRNGRGLAEIGWYDPIKKQSQIDRQKTLFYLQNGAQPTATVSTLLQKAALL</sequence>
<dbReference type="EMBL" id="KJ746598">
    <property type="protein sequence ID" value="AID67562.1"/>
    <property type="molecule type" value="Genomic_DNA"/>
</dbReference>
<dbReference type="SUPFAM" id="SSF54565">
    <property type="entry name" value="Ribosomal protein S16"/>
    <property type="match status" value="1"/>
</dbReference>
<keyword evidence="3 4" id="KW-0687">Ribonucleoprotein</keyword>
<evidence type="ECO:0000256" key="2">
    <source>
        <dbReference type="ARBA" id="ARBA00022980"/>
    </source>
</evidence>
<dbReference type="GO" id="GO:0015935">
    <property type="term" value="C:small ribosomal subunit"/>
    <property type="evidence" value="ECO:0007669"/>
    <property type="project" value="TreeGrafter"/>
</dbReference>
<dbReference type="AlphaFoldDB" id="A0A088CJY4"/>
<keyword evidence="5" id="KW-0934">Plastid</keyword>
<dbReference type="GO" id="GO:0032543">
    <property type="term" value="P:mitochondrial translation"/>
    <property type="evidence" value="ECO:0007669"/>
    <property type="project" value="TreeGrafter"/>
</dbReference>
<dbReference type="GO" id="GO:0003735">
    <property type="term" value="F:structural constituent of ribosome"/>
    <property type="evidence" value="ECO:0007669"/>
    <property type="project" value="InterPro"/>
</dbReference>
<dbReference type="Pfam" id="PF00886">
    <property type="entry name" value="Ribosomal_S16"/>
    <property type="match status" value="1"/>
</dbReference>
<evidence type="ECO:0000256" key="3">
    <source>
        <dbReference type="ARBA" id="ARBA00023274"/>
    </source>
</evidence>
<geneLocation type="chloroplast" evidence="5"/>
<evidence type="ECO:0000256" key="1">
    <source>
        <dbReference type="ARBA" id="ARBA00006668"/>
    </source>
</evidence>
<keyword evidence="2 4" id="KW-0689">Ribosomal protein</keyword>
<organism evidence="5">
    <name type="scientific">Prasinoderma coloniale</name>
    <dbReference type="NCBI Taxonomy" id="156133"/>
    <lineage>
        <taxon>Eukaryota</taxon>
        <taxon>Viridiplantae</taxon>
        <taxon>Prasinodermophyta</taxon>
        <taxon>Prasinodermophyceae</taxon>
        <taxon>Prasinodermales</taxon>
        <taxon>Prasinodermaceae</taxon>
        <taxon>Prasinoderma</taxon>
    </lineage>
</organism>
<dbReference type="InterPro" id="IPR023803">
    <property type="entry name" value="Ribosomal_bS16_dom_sf"/>
</dbReference>
<dbReference type="InterPro" id="IPR000307">
    <property type="entry name" value="Ribosomal_bS16"/>
</dbReference>
<dbReference type="RefSeq" id="YP_009057500.1">
    <property type="nucleotide sequence ID" value="NC_024817.1"/>
</dbReference>
<gene>
    <name evidence="4 5" type="primary">rps16</name>
</gene>
<comment type="similarity">
    <text evidence="1 4">Belongs to the bacterial ribosomal protein bS16 family.</text>
</comment>
<accession>A0A088CJY4</accession>
<name>A0A088CJY4_9VIRI</name>
<evidence type="ECO:0000313" key="5">
    <source>
        <dbReference type="EMBL" id="AID67562.1"/>
    </source>
</evidence>
<comment type="subcellular location">
    <subcellularLocation>
        <location evidence="4">Plastid</location>
        <location evidence="4">Chloroplast</location>
    </subcellularLocation>
</comment>
<dbReference type="PANTHER" id="PTHR12919:SF20">
    <property type="entry name" value="SMALL RIBOSOMAL SUBUNIT PROTEIN BS16M"/>
    <property type="match status" value="1"/>
</dbReference>
<dbReference type="Gene3D" id="3.30.1320.10">
    <property type="match status" value="1"/>
</dbReference>
<dbReference type="GO" id="GO:0005739">
    <property type="term" value="C:mitochondrion"/>
    <property type="evidence" value="ECO:0007669"/>
    <property type="project" value="GOC"/>
</dbReference>
<protein>
    <recommendedName>
        <fullName evidence="4">Small ribosomal subunit protein bS16c</fullName>
    </recommendedName>
</protein>
<reference evidence="5" key="1">
    <citation type="journal article" date="2014" name="BMC Genomics">
        <title>Six newly sequenced chloroplast genomes from prasinophyte green algae provide insights into the relationships among prasinophyte lineages and the diversity of streamlined genome architecture in picoplanktonic species.</title>
        <authorList>
            <person name="Lemieux C."/>
            <person name="Otis C."/>
            <person name="Turmel M."/>
        </authorList>
    </citation>
    <scope>NUCLEOTIDE SEQUENCE</scope>
</reference>